<dbReference type="EMBL" id="VNIM01000083">
    <property type="protein sequence ID" value="TVV71595.1"/>
    <property type="molecule type" value="Genomic_DNA"/>
</dbReference>
<evidence type="ECO:0000313" key="1">
    <source>
        <dbReference type="EMBL" id="TVV71595.1"/>
    </source>
</evidence>
<keyword evidence="2" id="KW-1185">Reference proteome</keyword>
<organism evidence="1 2">
    <name type="scientific">Alterirhizorhabdus solaris</name>
    <dbReference type="NCBI Taxonomy" id="2529389"/>
    <lineage>
        <taxon>Bacteria</taxon>
        <taxon>Pseudomonadati</taxon>
        <taxon>Pseudomonadota</taxon>
        <taxon>Alphaproteobacteria</taxon>
        <taxon>Sphingomonadales</taxon>
        <taxon>Rhizorhabdaceae</taxon>
        <taxon>Alterirhizorhabdus</taxon>
    </lineage>
</organism>
<reference evidence="1 2" key="1">
    <citation type="submission" date="2019-07" db="EMBL/GenBank/DDBJ databases">
        <title>Sphingomonas solaris sp. nov., isolated from a solar panel from Boston, Massachusetts.</title>
        <authorList>
            <person name="Tanner K."/>
            <person name="Pascual J."/>
            <person name="Mancuso C."/>
            <person name="Pereto J."/>
            <person name="Khalil A."/>
            <person name="Vilanova C."/>
        </authorList>
    </citation>
    <scope>NUCLEOTIDE SEQUENCE [LARGE SCALE GENOMIC DNA]</scope>
    <source>
        <strain evidence="1 2">R4DWN</strain>
    </source>
</reference>
<sequence length="99" mass="10635">MKTVRANWRTTILVCRKCSKKLGGGFGPKGRTDLARALRDEAGLGKGRKAEAGVLEVECLKICPKHAVTVVDTARPGEWLVVKPETPLAEVAARLGLRG</sequence>
<dbReference type="OrthoDB" id="7412671at2"/>
<dbReference type="AlphaFoldDB" id="A0A558QWV4"/>
<accession>A0A558QWV4</accession>
<gene>
    <name evidence="1" type="ORF">FOY91_16370</name>
</gene>
<proteinExistence type="predicted"/>
<evidence type="ECO:0000313" key="2">
    <source>
        <dbReference type="Proteomes" id="UP000318681"/>
    </source>
</evidence>
<protein>
    <recommendedName>
        <fullName evidence="3">(2Fe-2S) ferredoxin domain-containing protein</fullName>
    </recommendedName>
</protein>
<evidence type="ECO:0008006" key="3">
    <source>
        <dbReference type="Google" id="ProtNLM"/>
    </source>
</evidence>
<dbReference type="Proteomes" id="UP000318681">
    <property type="component" value="Unassembled WGS sequence"/>
</dbReference>
<dbReference type="RefSeq" id="WP_145154303.1">
    <property type="nucleotide sequence ID" value="NZ_VNIM01000083.1"/>
</dbReference>
<comment type="caution">
    <text evidence="1">The sequence shown here is derived from an EMBL/GenBank/DDBJ whole genome shotgun (WGS) entry which is preliminary data.</text>
</comment>
<name>A0A558QWV4_9SPHN</name>